<evidence type="ECO:0000256" key="1">
    <source>
        <dbReference type="SAM" id="MobiDB-lite"/>
    </source>
</evidence>
<dbReference type="GO" id="GO:0003677">
    <property type="term" value="F:DNA binding"/>
    <property type="evidence" value="ECO:0007669"/>
    <property type="project" value="InterPro"/>
</dbReference>
<organism evidence="2">
    <name type="scientific">Brassica napus</name>
    <name type="common">Rape</name>
    <dbReference type="NCBI Taxonomy" id="3708"/>
    <lineage>
        <taxon>Eukaryota</taxon>
        <taxon>Viridiplantae</taxon>
        <taxon>Streptophyta</taxon>
        <taxon>Embryophyta</taxon>
        <taxon>Tracheophyta</taxon>
        <taxon>Spermatophyta</taxon>
        <taxon>Magnoliopsida</taxon>
        <taxon>eudicotyledons</taxon>
        <taxon>Gunneridae</taxon>
        <taxon>Pentapetalae</taxon>
        <taxon>rosids</taxon>
        <taxon>malvids</taxon>
        <taxon>Brassicales</taxon>
        <taxon>Brassicaceae</taxon>
        <taxon>Brassiceae</taxon>
        <taxon>Brassica</taxon>
    </lineage>
</organism>
<dbReference type="Proteomes" id="UP001295469">
    <property type="component" value="Chromosome C05"/>
</dbReference>
<name>A0A816L0F2_BRANA</name>
<reference evidence="2" key="1">
    <citation type="submission" date="2021-01" db="EMBL/GenBank/DDBJ databases">
        <authorList>
            <consortium name="Genoscope - CEA"/>
            <person name="William W."/>
        </authorList>
    </citation>
    <scope>NUCLEOTIDE SEQUENCE</scope>
</reference>
<sequence>MWTRAVISGRWPDSVHHNGEGGTCMGHPLMRTKRKTPQCDSVEDSMRENLQFLPASSESEPEVMPAKRGRGRPRKEKPKPGMEWVPVPPLGEPPNKKRGSPRKSSVPYEDTSDGSPETCRCDVLVLKVQKPHTVVDYLEEFLDTAKSEIWVARKNCTPRNHKLKSLSPISLAKSSSLHLHLSSVVFAGPHMSHRTLYRRILLSLTAVTPHFLASPSDLPSPPLVTEKQQFLERFDFTNSSSRGQSSFDEFCPIW</sequence>
<protein>
    <submittedName>
        <fullName evidence="2">(rape) hypothetical protein</fullName>
    </submittedName>
</protein>
<gene>
    <name evidence="2" type="ORF">DARMORV10_C05P37290.1</name>
</gene>
<feature type="compositionally biased region" description="Basic residues" evidence="1">
    <location>
        <begin position="67"/>
        <end position="77"/>
    </location>
</feature>
<dbReference type="EMBL" id="HG994369">
    <property type="protein sequence ID" value="CAF1930186.1"/>
    <property type="molecule type" value="Genomic_DNA"/>
</dbReference>
<evidence type="ECO:0000313" key="2">
    <source>
        <dbReference type="EMBL" id="CAF1930186.1"/>
    </source>
</evidence>
<dbReference type="PRINTS" id="PR00929">
    <property type="entry name" value="ATHOOK"/>
</dbReference>
<accession>A0A816L0F2</accession>
<proteinExistence type="predicted"/>
<dbReference type="InterPro" id="IPR017956">
    <property type="entry name" value="AT_hook_DNA-bd_motif"/>
</dbReference>
<feature type="region of interest" description="Disordered" evidence="1">
    <location>
        <begin position="1"/>
        <end position="116"/>
    </location>
</feature>
<dbReference type="AlphaFoldDB" id="A0A816L0F2"/>